<evidence type="ECO:0000259" key="1">
    <source>
        <dbReference type="PROSITE" id="PS51819"/>
    </source>
</evidence>
<name>A0A537JIX5_9BACT</name>
<dbReference type="PROSITE" id="PS51819">
    <property type="entry name" value="VOC"/>
    <property type="match status" value="2"/>
</dbReference>
<dbReference type="CDD" id="cd06587">
    <property type="entry name" value="VOC"/>
    <property type="match status" value="1"/>
</dbReference>
<reference evidence="2 3" key="1">
    <citation type="journal article" date="2019" name="Nat. Microbiol.">
        <title>Mediterranean grassland soil C-N compound turnover is dependent on rainfall and depth, and is mediated by genomically divergent microorganisms.</title>
        <authorList>
            <person name="Diamond S."/>
            <person name="Andeer P.F."/>
            <person name="Li Z."/>
            <person name="Crits-Christoph A."/>
            <person name="Burstein D."/>
            <person name="Anantharaman K."/>
            <person name="Lane K.R."/>
            <person name="Thomas B.C."/>
            <person name="Pan C."/>
            <person name="Northen T.R."/>
            <person name="Banfield J.F."/>
        </authorList>
    </citation>
    <scope>NUCLEOTIDE SEQUENCE [LARGE SCALE GENOMIC DNA]</scope>
    <source>
        <strain evidence="2">NP_7</strain>
    </source>
</reference>
<dbReference type="InterPro" id="IPR004360">
    <property type="entry name" value="Glyas_Fos-R_dOase_dom"/>
</dbReference>
<evidence type="ECO:0000313" key="2">
    <source>
        <dbReference type="EMBL" id="TMI83488.1"/>
    </source>
</evidence>
<dbReference type="EMBL" id="VBAO01000074">
    <property type="protein sequence ID" value="TMI83488.1"/>
    <property type="molecule type" value="Genomic_DNA"/>
</dbReference>
<dbReference type="PANTHER" id="PTHR21366">
    <property type="entry name" value="GLYOXALASE FAMILY PROTEIN"/>
    <property type="match status" value="1"/>
</dbReference>
<evidence type="ECO:0000313" key="3">
    <source>
        <dbReference type="Proteomes" id="UP000320048"/>
    </source>
</evidence>
<dbReference type="InterPro" id="IPR050383">
    <property type="entry name" value="GlyoxalaseI/FosfomycinResist"/>
</dbReference>
<comment type="caution">
    <text evidence="2">The sequence shown here is derived from an EMBL/GenBank/DDBJ whole genome shotgun (WGS) entry which is preliminary data.</text>
</comment>
<gene>
    <name evidence="2" type="ORF">E6H04_02870</name>
</gene>
<protein>
    <recommendedName>
        <fullName evidence="1">VOC domain-containing protein</fullName>
    </recommendedName>
</protein>
<dbReference type="Gene3D" id="3.10.180.10">
    <property type="entry name" value="2,3-Dihydroxybiphenyl 1,2-Dioxygenase, domain 1"/>
    <property type="match status" value="2"/>
</dbReference>
<dbReference type="Pfam" id="PF00903">
    <property type="entry name" value="Glyoxalase"/>
    <property type="match status" value="2"/>
</dbReference>
<dbReference type="InterPro" id="IPR029068">
    <property type="entry name" value="Glyas_Bleomycin-R_OHBP_Dase"/>
</dbReference>
<dbReference type="AlphaFoldDB" id="A0A537JIX5"/>
<proteinExistence type="predicted"/>
<feature type="domain" description="VOC" evidence="1">
    <location>
        <begin position="131"/>
        <end position="248"/>
    </location>
</feature>
<feature type="domain" description="VOC" evidence="1">
    <location>
        <begin position="7"/>
        <end position="115"/>
    </location>
</feature>
<dbReference type="InterPro" id="IPR037523">
    <property type="entry name" value="VOC_core"/>
</dbReference>
<dbReference type="CDD" id="cd08343">
    <property type="entry name" value="ED_TypeI_classII_C"/>
    <property type="match status" value="1"/>
</dbReference>
<dbReference type="Proteomes" id="UP000320048">
    <property type="component" value="Unassembled WGS sequence"/>
</dbReference>
<sequence>MAGLSARLDHLQLLSEAPERLAGFYREAMGMTPSRIDRDLWLCAAPERRLLIGRGRSGTLGFGAFRCESAAAVAALRARLERRGAALDPAPTPLFEPGAFAVADPDGNSLLFGERRPVEGDPVAGPAPSARLQHLVVGSDEPETLVRFYADVVGLPVSDKVLRDDSVTACWLRTDHEHHSLAVFRAPVRRLDHHSYEAGDWALIRDWADHFARQGLRLIWGPGRHGPGNNLFIMVEDPDGNRIEISAELETVNGDRPVGIWPHEERTFNRWGQAPFRR</sequence>
<dbReference type="SUPFAM" id="SSF54593">
    <property type="entry name" value="Glyoxalase/Bleomycin resistance protein/Dihydroxybiphenyl dioxygenase"/>
    <property type="match status" value="2"/>
</dbReference>
<organism evidence="2 3">
    <name type="scientific">Candidatus Segetimicrobium genomatis</name>
    <dbReference type="NCBI Taxonomy" id="2569760"/>
    <lineage>
        <taxon>Bacteria</taxon>
        <taxon>Bacillati</taxon>
        <taxon>Candidatus Sysuimicrobiota</taxon>
        <taxon>Candidatus Sysuimicrobiia</taxon>
        <taxon>Candidatus Sysuimicrobiales</taxon>
        <taxon>Candidatus Segetimicrobiaceae</taxon>
        <taxon>Candidatus Segetimicrobium</taxon>
    </lineage>
</organism>
<accession>A0A537JIX5</accession>